<protein>
    <recommendedName>
        <fullName evidence="3">beta-lactamase</fullName>
        <ecNumber evidence="3">3.5.2.6</ecNumber>
    </recommendedName>
</protein>
<sequence>MHPVNLLTRSLLATVAAAALASGASAQLAVQAPSAIAVTPMALDTTSLTTDHSIDSPTGWWAYTGVNATQIGTYLSDHGARIASLEVNAVSGGVPTFSVRMVSNSGAYAVSGWWWYYGLTFAEIQTKLNAHTARLIDLQPYDIGGGQIRFAAVMVSNTGSAARNWGYMAGASSAQISSYLTSSGQRLVDLDSYMEGGVKKYTMISVANTGADAKAWQWWLNQTPADIAAKVSSFSGRIVKLDRQADGTYNFIQVKNTGADNAAWWYQYGFSSMAALVDYANQVSARPIDIVSYLNGNGVRRYDAAFIDNANASTARMRGEFGKTFLDANGNPTRGIFSAYLKEVGGSVKVDLNSRRRAEVASSLKSLHLLHAMRRVAAGTDELATPFNYYDYRTGTLTERKNACPQPSLETAANLRTDYDFEKGLDEMMRISDNRTTRGVTLRTGGFAGLNATATATGLTGTTVRHDIGCGYKNLQTDKFDPANRRNDTTAADLARIYEGVWNSTLLSNTNSARSEFLESVNHADEAGEALQAIIDQEAAKLGKSATVAAQFGAAVETWSKGGSYGTCLPDANGGCGQGVIIRSGTGLIRLPIKVSGTTQYRTYSFARLVSDVPVTCFEDTSTAAIECPIDTNYTKAYGAASNELYRDEVRAALATW</sequence>
<evidence type="ECO:0000259" key="4">
    <source>
        <dbReference type="Pfam" id="PF13354"/>
    </source>
</evidence>
<organism evidence="5 6">
    <name type="scientific">Piscinibacter gummiphilus</name>
    <dbReference type="NCBI Taxonomy" id="946333"/>
    <lineage>
        <taxon>Bacteria</taxon>
        <taxon>Pseudomonadati</taxon>
        <taxon>Pseudomonadota</taxon>
        <taxon>Betaproteobacteria</taxon>
        <taxon>Burkholderiales</taxon>
        <taxon>Sphaerotilaceae</taxon>
        <taxon>Piscinibacter</taxon>
    </lineage>
</organism>
<comment type="catalytic activity">
    <reaction evidence="1">
        <text>a beta-lactam + H2O = a substituted beta-amino acid</text>
        <dbReference type="Rhea" id="RHEA:20401"/>
        <dbReference type="ChEBI" id="CHEBI:15377"/>
        <dbReference type="ChEBI" id="CHEBI:35627"/>
        <dbReference type="ChEBI" id="CHEBI:140347"/>
        <dbReference type="EC" id="3.5.2.6"/>
    </reaction>
</comment>
<dbReference type="EC" id="3.5.2.6" evidence="3"/>
<dbReference type="KEGG" id="rgu:A4W93_05200"/>
<dbReference type="Proteomes" id="UP000193427">
    <property type="component" value="Chromosome"/>
</dbReference>
<dbReference type="Pfam" id="PF17660">
    <property type="entry name" value="BTRD1"/>
    <property type="match status" value="1"/>
</dbReference>
<dbReference type="PANTHER" id="PTHR35333:SF3">
    <property type="entry name" value="BETA-LACTAMASE-TYPE TRANSPEPTIDASE FOLD CONTAINING PROTEIN"/>
    <property type="match status" value="1"/>
</dbReference>
<evidence type="ECO:0000256" key="2">
    <source>
        <dbReference type="ARBA" id="ARBA00009009"/>
    </source>
</evidence>
<evidence type="ECO:0000313" key="5">
    <source>
        <dbReference type="EMBL" id="ARN19355.1"/>
    </source>
</evidence>
<proteinExistence type="inferred from homology"/>
<feature type="domain" description="Beta-lactamase class A catalytic" evidence="4">
    <location>
        <begin position="339"/>
        <end position="526"/>
    </location>
</feature>
<dbReference type="InterPro" id="IPR000871">
    <property type="entry name" value="Beta-lactam_class-A"/>
</dbReference>
<dbReference type="AlphaFoldDB" id="A0A1W6L4W5"/>
<evidence type="ECO:0000256" key="1">
    <source>
        <dbReference type="ARBA" id="ARBA00001526"/>
    </source>
</evidence>
<dbReference type="InterPro" id="IPR049511">
    <property type="entry name" value="PGH-like_rpt"/>
</dbReference>
<dbReference type="GO" id="GO:0008800">
    <property type="term" value="F:beta-lactamase activity"/>
    <property type="evidence" value="ECO:0007669"/>
    <property type="project" value="UniProtKB-EC"/>
</dbReference>
<dbReference type="InterPro" id="IPR045155">
    <property type="entry name" value="Beta-lactam_cat"/>
</dbReference>
<dbReference type="SUPFAM" id="SSF56601">
    <property type="entry name" value="beta-lactamase/transpeptidase-like"/>
    <property type="match status" value="1"/>
</dbReference>
<dbReference type="Gene3D" id="3.40.710.10">
    <property type="entry name" value="DD-peptidase/beta-lactamase superfamily"/>
    <property type="match status" value="1"/>
</dbReference>
<dbReference type="Pfam" id="PF13354">
    <property type="entry name" value="Beta-lactamase2"/>
    <property type="match status" value="1"/>
</dbReference>
<dbReference type="EMBL" id="CP015118">
    <property type="protein sequence ID" value="ARN19355.1"/>
    <property type="molecule type" value="Genomic_DNA"/>
</dbReference>
<reference evidence="5 6" key="1">
    <citation type="submission" date="2016-04" db="EMBL/GenBank/DDBJ databases">
        <title>Complete genome sequence of natural rubber-degrading, novel Gram-negative bacterium, Rhizobacter gummiphilus strain NS21.</title>
        <authorList>
            <person name="Tabata M."/>
            <person name="Kasai D."/>
            <person name="Fukuda M."/>
        </authorList>
    </citation>
    <scope>NUCLEOTIDE SEQUENCE [LARGE SCALE GENOMIC DNA]</scope>
    <source>
        <strain evidence="5 6">NS21</strain>
    </source>
</reference>
<accession>A0A1W6L4W5</accession>
<dbReference type="RefSeq" id="WP_085749613.1">
    <property type="nucleotide sequence ID" value="NZ_CP015118.1"/>
</dbReference>
<gene>
    <name evidence="5" type="ORF">A4W93_05200</name>
</gene>
<comment type="similarity">
    <text evidence="2">Belongs to the class-A beta-lactamase family.</text>
</comment>
<name>A0A1W6L4W5_9BURK</name>
<keyword evidence="6" id="KW-1185">Reference proteome</keyword>
<dbReference type="PANTHER" id="PTHR35333">
    <property type="entry name" value="BETA-LACTAMASE"/>
    <property type="match status" value="1"/>
</dbReference>
<dbReference type="InterPro" id="IPR012338">
    <property type="entry name" value="Beta-lactam/transpept-like"/>
</dbReference>
<dbReference type="GO" id="GO:0030655">
    <property type="term" value="P:beta-lactam antibiotic catabolic process"/>
    <property type="evidence" value="ECO:0007669"/>
    <property type="project" value="InterPro"/>
</dbReference>
<evidence type="ECO:0000256" key="3">
    <source>
        <dbReference type="ARBA" id="ARBA00012865"/>
    </source>
</evidence>
<dbReference type="GO" id="GO:0046677">
    <property type="term" value="P:response to antibiotic"/>
    <property type="evidence" value="ECO:0007669"/>
    <property type="project" value="InterPro"/>
</dbReference>
<dbReference type="STRING" id="946333.A4W93_05200"/>
<evidence type="ECO:0000313" key="6">
    <source>
        <dbReference type="Proteomes" id="UP000193427"/>
    </source>
</evidence>